<keyword evidence="1" id="KW-0067">ATP-binding</keyword>
<dbReference type="InterPro" id="IPR050238">
    <property type="entry name" value="DNA_Rep/Repair_Clamp_Loader"/>
</dbReference>
<dbReference type="Gene3D" id="3.40.50.300">
    <property type="entry name" value="P-loop containing nucleotide triphosphate hydrolases"/>
    <property type="match status" value="1"/>
</dbReference>
<comment type="caution">
    <text evidence="1">The sequence shown here is derived from an EMBL/GenBank/DDBJ whole genome shotgun (WGS) entry which is preliminary data.</text>
</comment>
<dbReference type="GO" id="GO:0005524">
    <property type="term" value="F:ATP binding"/>
    <property type="evidence" value="ECO:0007669"/>
    <property type="project" value="UniProtKB-KW"/>
</dbReference>
<proteinExistence type="predicted"/>
<keyword evidence="1" id="KW-0547">Nucleotide-binding</keyword>
<dbReference type="Pfam" id="PF13177">
    <property type="entry name" value="DNA_pol3_delta2"/>
    <property type="match status" value="1"/>
</dbReference>
<reference evidence="2" key="1">
    <citation type="journal article" date="2019" name="Int. J. Syst. Evol. Microbiol.">
        <title>The Global Catalogue of Microorganisms (GCM) 10K type strain sequencing project: providing services to taxonomists for standard genome sequencing and annotation.</title>
        <authorList>
            <consortium name="The Broad Institute Genomics Platform"/>
            <consortium name="The Broad Institute Genome Sequencing Center for Infectious Disease"/>
            <person name="Wu L."/>
            <person name="Ma J."/>
        </authorList>
    </citation>
    <scope>NUCLEOTIDE SEQUENCE [LARGE SCALE GENOMIC DNA]</scope>
    <source>
        <strain evidence="2">KCTC 42585</strain>
    </source>
</reference>
<evidence type="ECO:0000313" key="2">
    <source>
        <dbReference type="Proteomes" id="UP001597468"/>
    </source>
</evidence>
<organism evidence="1 2">
    <name type="scientific">Salinimicrobium flavum</name>
    <dbReference type="NCBI Taxonomy" id="1737065"/>
    <lineage>
        <taxon>Bacteria</taxon>
        <taxon>Pseudomonadati</taxon>
        <taxon>Bacteroidota</taxon>
        <taxon>Flavobacteriia</taxon>
        <taxon>Flavobacteriales</taxon>
        <taxon>Flavobacteriaceae</taxon>
        <taxon>Salinimicrobium</taxon>
    </lineage>
</organism>
<gene>
    <name evidence="1" type="ORF">ACFSTG_05660</name>
</gene>
<dbReference type="Proteomes" id="UP001597468">
    <property type="component" value="Unassembled WGS sequence"/>
</dbReference>
<dbReference type="InterPro" id="IPR027417">
    <property type="entry name" value="P-loop_NTPase"/>
</dbReference>
<name>A0ABW5IUN3_9FLAO</name>
<dbReference type="PANTHER" id="PTHR11669:SF8">
    <property type="entry name" value="DNA POLYMERASE III SUBUNIT DELTA"/>
    <property type="match status" value="1"/>
</dbReference>
<protein>
    <submittedName>
        <fullName evidence="1">ATP-binding protein</fullName>
    </submittedName>
</protein>
<dbReference type="RefSeq" id="WP_380749431.1">
    <property type="nucleotide sequence ID" value="NZ_JBHULT010000006.1"/>
</dbReference>
<sequence>MLFSEVLGLAHIKNHLTTTADRGRIPHAQLFVGPSGSGTLPMAIAYAQYVLCKNTGAENNTGNEACNIKINKFSHPDLHFAFPVAANDKVKKNPVSANFLEEWRQFISGEPYGSLFDWYKKLEIENKQGQIGVYEAQDIVKSLSLKSYEGGFKIMIIWAAEKMNTASANKLLKLIEEPPENTLFILITEEEEDIIQTIRSRCQTLHFPPLNESVIAEGLMKNENCDRQQAMTIAHRANGNYTNALHILLQNSGEEQFEEWFITWVRSAFKAKGNKSAIQDLISWSEMIAATGRETQKKFLLFCMDFFRQALLQNYKTETLVFLKPQTPGFTLEKFAPFVSGNNIKGITAELEDAFYHIERNGNAKIILTDLSIKLTRLLHNN</sequence>
<dbReference type="SUPFAM" id="SSF52540">
    <property type="entry name" value="P-loop containing nucleoside triphosphate hydrolases"/>
    <property type="match status" value="1"/>
</dbReference>
<dbReference type="PANTHER" id="PTHR11669">
    <property type="entry name" value="REPLICATION FACTOR C / DNA POLYMERASE III GAMMA-TAU SUBUNIT"/>
    <property type="match status" value="1"/>
</dbReference>
<dbReference type="EMBL" id="JBHULT010000006">
    <property type="protein sequence ID" value="MFD2517372.1"/>
    <property type="molecule type" value="Genomic_DNA"/>
</dbReference>
<evidence type="ECO:0000313" key="1">
    <source>
        <dbReference type="EMBL" id="MFD2517372.1"/>
    </source>
</evidence>
<accession>A0ABW5IUN3</accession>
<keyword evidence="2" id="KW-1185">Reference proteome</keyword>